<reference evidence="3" key="2">
    <citation type="journal article" date="2024" name="Nature">
        <title>Anoxygenic phototroph of the Chloroflexota uses a type I reaction centre.</title>
        <authorList>
            <person name="Tsuji J.M."/>
            <person name="Shaw N.A."/>
            <person name="Nagashima S."/>
            <person name="Venkiteswaran J.J."/>
            <person name="Schiff S.L."/>
            <person name="Watanabe T."/>
            <person name="Fukui M."/>
            <person name="Hanada S."/>
            <person name="Tank M."/>
            <person name="Neufeld J.D."/>
        </authorList>
    </citation>
    <scope>NUCLEOTIDE SEQUENCE</scope>
    <source>
        <strain evidence="3">L227-S17</strain>
    </source>
</reference>
<dbReference type="Proteomes" id="UP001431572">
    <property type="component" value="Chromosome 2"/>
</dbReference>
<proteinExistence type="predicted"/>
<evidence type="ECO:0000313" key="5">
    <source>
        <dbReference type="Proteomes" id="UP001431572"/>
    </source>
</evidence>
<dbReference type="Gene3D" id="3.10.180.10">
    <property type="entry name" value="2,3-Dihydroxybiphenyl 1,2-Dioxygenase, domain 1"/>
    <property type="match status" value="1"/>
</dbReference>
<dbReference type="Proteomes" id="UP000521676">
    <property type="component" value="Unassembled WGS sequence"/>
</dbReference>
<dbReference type="EMBL" id="CP128400">
    <property type="protein sequence ID" value="WJW68571.1"/>
    <property type="molecule type" value="Genomic_DNA"/>
</dbReference>
<dbReference type="CDD" id="cd06588">
    <property type="entry name" value="PhnB_like"/>
    <property type="match status" value="1"/>
</dbReference>
<dbReference type="InterPro" id="IPR009725">
    <property type="entry name" value="3_dmu_93_MTrfase"/>
</dbReference>
<dbReference type="EMBL" id="JACATZ010000003">
    <property type="protein sequence ID" value="NWJ48641.1"/>
    <property type="molecule type" value="Genomic_DNA"/>
</dbReference>
<evidence type="ECO:0000259" key="1">
    <source>
        <dbReference type="Pfam" id="PF06983"/>
    </source>
</evidence>
<dbReference type="AlphaFoldDB" id="A0A8T7M9B3"/>
<dbReference type="SUPFAM" id="SSF54593">
    <property type="entry name" value="Glyoxalase/Bleomycin resistance protein/Dihydroxybiphenyl dioxygenase"/>
    <property type="match status" value="1"/>
</dbReference>
<dbReference type="InterPro" id="IPR029068">
    <property type="entry name" value="Glyas_Bleomycin-R_OHBP_Dase"/>
</dbReference>
<accession>A0A8T7M9B3</accession>
<gene>
    <name evidence="2" type="ORF">HXX08_22505</name>
    <name evidence="3" type="ORF">OZ401_004185</name>
</gene>
<dbReference type="PANTHER" id="PTHR33990">
    <property type="entry name" value="PROTEIN YJDN-RELATED"/>
    <property type="match status" value="1"/>
</dbReference>
<dbReference type="PANTHER" id="PTHR33990:SF4">
    <property type="entry name" value="PHNB-LIKE DOMAIN-CONTAINING PROTEIN"/>
    <property type="match status" value="1"/>
</dbReference>
<keyword evidence="5" id="KW-1185">Reference proteome</keyword>
<dbReference type="PIRSF" id="PIRSF021700">
    <property type="entry name" value="3_dmu_93_MTrfase"/>
    <property type="match status" value="1"/>
</dbReference>
<dbReference type="RefSeq" id="WP_341470476.1">
    <property type="nucleotide sequence ID" value="NZ_CP128400.1"/>
</dbReference>
<evidence type="ECO:0000313" key="2">
    <source>
        <dbReference type="EMBL" id="NWJ48641.1"/>
    </source>
</evidence>
<reference evidence="2 4" key="1">
    <citation type="submission" date="2020-06" db="EMBL/GenBank/DDBJ databases">
        <title>Anoxygenic phototrophic Chloroflexota member uses a Type I reaction center.</title>
        <authorList>
            <person name="Tsuji J.M."/>
            <person name="Shaw N.A."/>
            <person name="Nagashima S."/>
            <person name="Venkiteswaran J."/>
            <person name="Schiff S.L."/>
            <person name="Hanada S."/>
            <person name="Tank M."/>
            <person name="Neufeld J.D."/>
        </authorList>
    </citation>
    <scope>NUCLEOTIDE SEQUENCE [LARGE SCALE GENOMIC DNA]</scope>
    <source>
        <strain evidence="2">L227-S17</strain>
    </source>
</reference>
<organism evidence="2 4">
    <name type="scientific">Candidatus Chlorohelix allophototropha</name>
    <dbReference type="NCBI Taxonomy" id="3003348"/>
    <lineage>
        <taxon>Bacteria</taxon>
        <taxon>Bacillati</taxon>
        <taxon>Chloroflexota</taxon>
        <taxon>Chloroflexia</taxon>
        <taxon>Candidatus Chloroheliales</taxon>
        <taxon>Candidatus Chloroheliaceae</taxon>
        <taxon>Candidatus Chlorohelix</taxon>
    </lineage>
</organism>
<dbReference type="InterPro" id="IPR028973">
    <property type="entry name" value="PhnB-like"/>
</dbReference>
<protein>
    <submittedName>
        <fullName evidence="2">VOC family protein</fullName>
    </submittedName>
</protein>
<evidence type="ECO:0000313" key="3">
    <source>
        <dbReference type="EMBL" id="WJW68571.1"/>
    </source>
</evidence>
<sequence length="157" mass="17617">MQKITPFLWFNDKAEEAMNFYVSLFKNSKVMSVSRYGEEAPGAPGKVMSVTFQLEGQEFFALNGGPHYSFTPAISLFVSCETQEEVDELWEKLSEGGEKDRCGWLKDKYGLSWQIIPTALGELLGDKDPEKAGRVMQAMLQMSKIDIQALKQAYANG</sequence>
<name>A0A8T7M9B3_9CHLR</name>
<evidence type="ECO:0000313" key="4">
    <source>
        <dbReference type="Proteomes" id="UP000521676"/>
    </source>
</evidence>
<feature type="domain" description="PhnB-like" evidence="1">
    <location>
        <begin position="2"/>
        <end position="116"/>
    </location>
</feature>
<dbReference type="Pfam" id="PF06983">
    <property type="entry name" value="3-dmu-9_3-mt"/>
    <property type="match status" value="1"/>
</dbReference>